<dbReference type="EMBL" id="QGNW01000507">
    <property type="protein sequence ID" value="RVW69142.1"/>
    <property type="molecule type" value="Genomic_DNA"/>
</dbReference>
<dbReference type="InterPro" id="IPR008930">
    <property type="entry name" value="Terpenoid_cyclase/PrenylTrfase"/>
</dbReference>
<evidence type="ECO:0000313" key="2">
    <source>
        <dbReference type="EMBL" id="RVW69142.1"/>
    </source>
</evidence>
<dbReference type="GO" id="GO:0031559">
    <property type="term" value="F:oxidosqualene cyclase activity"/>
    <property type="evidence" value="ECO:0007669"/>
    <property type="project" value="UniProtKB-ARBA"/>
</dbReference>
<evidence type="ECO:0000313" key="3">
    <source>
        <dbReference type="Proteomes" id="UP000288805"/>
    </source>
</evidence>
<dbReference type="GO" id="GO:0005811">
    <property type="term" value="C:lipid droplet"/>
    <property type="evidence" value="ECO:0007669"/>
    <property type="project" value="InterPro"/>
</dbReference>
<name>A0A438GAA4_VITVI</name>
<dbReference type="AlphaFoldDB" id="A0A438GAA4"/>
<accession>A0A438GAA4</accession>
<evidence type="ECO:0000256" key="1">
    <source>
        <dbReference type="ARBA" id="ARBA00009755"/>
    </source>
</evidence>
<dbReference type="Proteomes" id="UP000288805">
    <property type="component" value="Unassembled WGS sequence"/>
</dbReference>
<reference evidence="2 3" key="1">
    <citation type="journal article" date="2018" name="PLoS Genet.">
        <title>Population sequencing reveals clonal diversity and ancestral inbreeding in the grapevine cultivar Chardonnay.</title>
        <authorList>
            <person name="Roach M.J."/>
            <person name="Johnson D.L."/>
            <person name="Bohlmann J."/>
            <person name="van Vuuren H.J."/>
            <person name="Jones S.J."/>
            <person name="Pretorius I.S."/>
            <person name="Schmidt S.A."/>
            <person name="Borneman A.R."/>
        </authorList>
    </citation>
    <scope>NUCLEOTIDE SEQUENCE [LARGE SCALE GENOMIC DNA]</scope>
    <source>
        <strain evidence="3">cv. Chardonnay</strain>
        <tissue evidence="2">Leaf</tissue>
    </source>
</reference>
<organism evidence="2 3">
    <name type="scientific">Vitis vinifera</name>
    <name type="common">Grape</name>
    <dbReference type="NCBI Taxonomy" id="29760"/>
    <lineage>
        <taxon>Eukaryota</taxon>
        <taxon>Viridiplantae</taxon>
        <taxon>Streptophyta</taxon>
        <taxon>Embryophyta</taxon>
        <taxon>Tracheophyta</taxon>
        <taxon>Spermatophyta</taxon>
        <taxon>Magnoliopsida</taxon>
        <taxon>eudicotyledons</taxon>
        <taxon>Gunneridae</taxon>
        <taxon>Pentapetalae</taxon>
        <taxon>rosids</taxon>
        <taxon>Vitales</taxon>
        <taxon>Vitaceae</taxon>
        <taxon>Viteae</taxon>
        <taxon>Vitis</taxon>
    </lineage>
</organism>
<dbReference type="PANTHER" id="PTHR11764:SF20">
    <property type="entry name" value="LANOSTEROL SYNTHASE"/>
    <property type="match status" value="1"/>
</dbReference>
<proteinExistence type="inferred from homology"/>
<sequence>MWKLKIAEGGSPWLRTTNNHVGRQVWEFDPDLGSPEQREEIERARETFSKHRFEKKHSADLIMRIQSLKNVLRFCMNRNGVK</sequence>
<dbReference type="GO" id="GO:0016104">
    <property type="term" value="P:triterpenoid biosynthetic process"/>
    <property type="evidence" value="ECO:0007669"/>
    <property type="project" value="InterPro"/>
</dbReference>
<comment type="similarity">
    <text evidence="1">Belongs to the terpene cyclase/mutase family.</text>
</comment>
<dbReference type="SUPFAM" id="SSF48239">
    <property type="entry name" value="Terpenoid cyclases/Protein prenyltransferases"/>
    <property type="match status" value="1"/>
</dbReference>
<protein>
    <submittedName>
        <fullName evidence="2">Cycloartenol synthase 2</fullName>
    </submittedName>
</protein>
<dbReference type="PANTHER" id="PTHR11764">
    <property type="entry name" value="TERPENE CYCLASE/MUTASE FAMILY MEMBER"/>
    <property type="match status" value="1"/>
</dbReference>
<dbReference type="InterPro" id="IPR018333">
    <property type="entry name" value="Squalene_cyclase"/>
</dbReference>
<comment type="caution">
    <text evidence="2">The sequence shown here is derived from an EMBL/GenBank/DDBJ whole genome shotgun (WGS) entry which is preliminary data.</text>
</comment>
<gene>
    <name evidence="2" type="primary">CASBPX2</name>
    <name evidence="2" type="ORF">CK203_063089</name>
</gene>